<accession>A0A286GAR0</accession>
<gene>
    <name evidence="1" type="ORF">SAMN06269250_4065</name>
</gene>
<keyword evidence="2" id="KW-1185">Reference proteome</keyword>
<protein>
    <submittedName>
        <fullName evidence="1">Uncharacterized protein</fullName>
    </submittedName>
</protein>
<name>A0A286GAR0_9BACT</name>
<sequence length="56" mass="6117">MRLPGQQLCANGGLLIKTNKGLTLLATSGLYWLSPIHRSIANFHHFLNGGDQQQAD</sequence>
<reference evidence="2" key="1">
    <citation type="submission" date="2017-09" db="EMBL/GenBank/DDBJ databases">
        <authorList>
            <person name="Varghese N."/>
            <person name="Submissions S."/>
        </authorList>
    </citation>
    <scope>NUCLEOTIDE SEQUENCE [LARGE SCALE GENOMIC DNA]</scope>
    <source>
        <strain evidence="2">DSM 29961</strain>
    </source>
</reference>
<evidence type="ECO:0000313" key="2">
    <source>
        <dbReference type="Proteomes" id="UP000219452"/>
    </source>
</evidence>
<organism evidence="1 2">
    <name type="scientific">Spirosoma fluviale</name>
    <dbReference type="NCBI Taxonomy" id="1597977"/>
    <lineage>
        <taxon>Bacteria</taxon>
        <taxon>Pseudomonadati</taxon>
        <taxon>Bacteroidota</taxon>
        <taxon>Cytophagia</taxon>
        <taxon>Cytophagales</taxon>
        <taxon>Cytophagaceae</taxon>
        <taxon>Spirosoma</taxon>
    </lineage>
</organism>
<evidence type="ECO:0000313" key="1">
    <source>
        <dbReference type="EMBL" id="SOD92607.1"/>
    </source>
</evidence>
<proteinExistence type="predicted"/>
<dbReference type="Proteomes" id="UP000219452">
    <property type="component" value="Unassembled WGS sequence"/>
</dbReference>
<dbReference type="EMBL" id="OCNH01000003">
    <property type="protein sequence ID" value="SOD92607.1"/>
    <property type="molecule type" value="Genomic_DNA"/>
</dbReference>
<dbReference type="AlphaFoldDB" id="A0A286GAR0"/>